<evidence type="ECO:0000313" key="3">
    <source>
        <dbReference type="EMBL" id="OGG03928.1"/>
    </source>
</evidence>
<protein>
    <submittedName>
        <fullName evidence="3">Uncharacterized protein</fullName>
    </submittedName>
</protein>
<feature type="transmembrane region" description="Helical" evidence="2">
    <location>
        <begin position="34"/>
        <end position="55"/>
    </location>
</feature>
<gene>
    <name evidence="3" type="ORF">A2W14_05680</name>
</gene>
<dbReference type="STRING" id="1798371.A2W14_05680"/>
<name>A0A1F5YUP0_9BACT</name>
<evidence type="ECO:0000256" key="2">
    <source>
        <dbReference type="SAM" id="Phobius"/>
    </source>
</evidence>
<organism evidence="3 4">
    <name type="scientific">Candidatus Gottesmanbacteria bacterium RBG_16_37_8</name>
    <dbReference type="NCBI Taxonomy" id="1798371"/>
    <lineage>
        <taxon>Bacteria</taxon>
        <taxon>Candidatus Gottesmaniibacteriota</taxon>
    </lineage>
</organism>
<proteinExistence type="predicted"/>
<keyword evidence="2" id="KW-0812">Transmembrane</keyword>
<keyword evidence="2" id="KW-1133">Transmembrane helix</keyword>
<dbReference type="EMBL" id="MFJA01000011">
    <property type="protein sequence ID" value="OGG03928.1"/>
    <property type="molecule type" value="Genomic_DNA"/>
</dbReference>
<dbReference type="AlphaFoldDB" id="A0A1F5YUP0"/>
<feature type="compositionally biased region" description="Polar residues" evidence="1">
    <location>
        <begin position="1"/>
        <end position="17"/>
    </location>
</feature>
<feature type="region of interest" description="Disordered" evidence="1">
    <location>
        <begin position="1"/>
        <end position="22"/>
    </location>
</feature>
<reference evidence="3 4" key="1">
    <citation type="journal article" date="2016" name="Nat. Commun.">
        <title>Thousands of microbial genomes shed light on interconnected biogeochemical processes in an aquifer system.</title>
        <authorList>
            <person name="Anantharaman K."/>
            <person name="Brown C.T."/>
            <person name="Hug L.A."/>
            <person name="Sharon I."/>
            <person name="Castelle C.J."/>
            <person name="Probst A.J."/>
            <person name="Thomas B.C."/>
            <person name="Singh A."/>
            <person name="Wilkins M.J."/>
            <person name="Karaoz U."/>
            <person name="Brodie E.L."/>
            <person name="Williams K.H."/>
            <person name="Hubbard S.S."/>
            <person name="Banfield J.F."/>
        </authorList>
    </citation>
    <scope>NUCLEOTIDE SEQUENCE [LARGE SCALE GENOMIC DNA]</scope>
</reference>
<accession>A0A1F5YUP0</accession>
<evidence type="ECO:0000256" key="1">
    <source>
        <dbReference type="SAM" id="MobiDB-lite"/>
    </source>
</evidence>
<comment type="caution">
    <text evidence="3">The sequence shown here is derived from an EMBL/GenBank/DDBJ whole genome shotgun (WGS) entry which is preliminary data.</text>
</comment>
<sequence>MENQINMGDQNTQQIGQNPIGKPAPVPEKPKVNYWMVTTIIFGFLFFVISAMFLFRARFNEKSTPIIPAPSPSLIPVETDDIQIGDDESYVDFSTCDQWAQNVINKKSLPQQLIHSCKSSQKILDSEIVNLVDIFFGPPDDCPSGCIYKRFIGVVKLDKSIIEQLPSGPEGILNSVWAQPPLDTARNYSGFECPSQLEDYIDVTLGKLETKYGWNLNFQNPLTCSWEEFDNVKQTVNKRSFTLNGSMFVYLDNGEERWNRDRLIVK</sequence>
<dbReference type="Proteomes" id="UP000176665">
    <property type="component" value="Unassembled WGS sequence"/>
</dbReference>
<evidence type="ECO:0000313" key="4">
    <source>
        <dbReference type="Proteomes" id="UP000176665"/>
    </source>
</evidence>
<keyword evidence="2" id="KW-0472">Membrane</keyword>